<gene>
    <name evidence="2" type="ORF">TG4357_03143</name>
</gene>
<dbReference type="EMBL" id="CYSA01000026">
    <property type="protein sequence ID" value="CUH67673.1"/>
    <property type="molecule type" value="Genomic_DNA"/>
</dbReference>
<reference evidence="2 3" key="1">
    <citation type="submission" date="2015-09" db="EMBL/GenBank/DDBJ databases">
        <authorList>
            <consortium name="Swine Surveillance"/>
        </authorList>
    </citation>
    <scope>NUCLEOTIDE SEQUENCE [LARGE SCALE GENOMIC DNA]</scope>
    <source>
        <strain evidence="2 3">CECT 4357</strain>
    </source>
</reference>
<keyword evidence="1" id="KW-0472">Membrane</keyword>
<keyword evidence="3" id="KW-1185">Reference proteome</keyword>
<dbReference type="Proteomes" id="UP000051587">
    <property type="component" value="Unassembled WGS sequence"/>
</dbReference>
<dbReference type="STRING" id="53501.SAMN04488043_101117"/>
<evidence type="ECO:0008006" key="4">
    <source>
        <dbReference type="Google" id="ProtNLM"/>
    </source>
</evidence>
<keyword evidence="1" id="KW-1133">Transmembrane helix</keyword>
<feature type="transmembrane region" description="Helical" evidence="1">
    <location>
        <begin position="46"/>
        <end position="64"/>
    </location>
</feature>
<evidence type="ECO:0000256" key="1">
    <source>
        <dbReference type="SAM" id="Phobius"/>
    </source>
</evidence>
<dbReference type="AlphaFoldDB" id="A0A0P1FIE9"/>
<dbReference type="RefSeq" id="WP_058263821.1">
    <property type="nucleotide sequence ID" value="NZ_CP051181.1"/>
</dbReference>
<organism evidence="2 3">
    <name type="scientific">Thalassovita gelatinovora</name>
    <name type="common">Thalassobius gelatinovorus</name>
    <dbReference type="NCBI Taxonomy" id="53501"/>
    <lineage>
        <taxon>Bacteria</taxon>
        <taxon>Pseudomonadati</taxon>
        <taxon>Pseudomonadota</taxon>
        <taxon>Alphaproteobacteria</taxon>
        <taxon>Rhodobacterales</taxon>
        <taxon>Roseobacteraceae</taxon>
        <taxon>Thalassovita</taxon>
    </lineage>
</organism>
<feature type="transmembrane region" description="Helical" evidence="1">
    <location>
        <begin position="5"/>
        <end position="26"/>
    </location>
</feature>
<sequence>MRNAALMLGVIGGIIGMIVGFFSFGYTEVIDRYGEVEGMFEQVSNVQLIRVSSFAAPLLAIAGGAMARARALWGGVLMLLSAAGMMYAFGFNAFTMFPIGFVGVGGLLAIAAGKPDEPKPHF</sequence>
<evidence type="ECO:0000313" key="2">
    <source>
        <dbReference type="EMBL" id="CUH67673.1"/>
    </source>
</evidence>
<evidence type="ECO:0000313" key="3">
    <source>
        <dbReference type="Proteomes" id="UP000051587"/>
    </source>
</evidence>
<name>A0A0P1FIE9_THAGE</name>
<protein>
    <recommendedName>
        <fullName evidence="4">Major facilitator superfamily (MFS) profile domain-containing protein</fullName>
    </recommendedName>
</protein>
<keyword evidence="1" id="KW-0812">Transmembrane</keyword>
<dbReference type="OrthoDB" id="7865446at2"/>
<proteinExistence type="predicted"/>
<feature type="transmembrane region" description="Helical" evidence="1">
    <location>
        <begin position="95"/>
        <end position="113"/>
    </location>
</feature>
<accession>A0A0P1FIE9</accession>